<evidence type="ECO:0000313" key="2">
    <source>
        <dbReference type="EMBL" id="KAK8091610.1"/>
    </source>
</evidence>
<comment type="caution">
    <text evidence="2">The sequence shown here is derived from an EMBL/GenBank/DDBJ whole genome shotgun (WGS) entry which is preliminary data.</text>
</comment>
<evidence type="ECO:0000313" key="3">
    <source>
        <dbReference type="Proteomes" id="UP001433268"/>
    </source>
</evidence>
<keyword evidence="3" id="KW-1185">Reference proteome</keyword>
<dbReference type="Proteomes" id="UP001433268">
    <property type="component" value="Unassembled WGS sequence"/>
</dbReference>
<protein>
    <submittedName>
        <fullName evidence="2">Uncharacterized protein</fullName>
    </submittedName>
</protein>
<evidence type="ECO:0000256" key="1">
    <source>
        <dbReference type="SAM" id="SignalP"/>
    </source>
</evidence>
<dbReference type="EMBL" id="JAQQWN010000003">
    <property type="protein sequence ID" value="KAK8091610.1"/>
    <property type="molecule type" value="Genomic_DNA"/>
</dbReference>
<feature type="signal peptide" evidence="1">
    <location>
        <begin position="1"/>
        <end position="16"/>
    </location>
</feature>
<dbReference type="GeneID" id="92039346"/>
<reference evidence="2 3" key="1">
    <citation type="submission" date="2023-01" db="EMBL/GenBank/DDBJ databases">
        <title>Analysis of 21 Apiospora genomes using comparative genomics revels a genus with tremendous synthesis potential of carbohydrate active enzymes and secondary metabolites.</title>
        <authorList>
            <person name="Sorensen T."/>
        </authorList>
    </citation>
    <scope>NUCLEOTIDE SEQUENCE [LARGE SCALE GENOMIC DNA]</scope>
    <source>
        <strain evidence="2 3">CBS 114990</strain>
    </source>
</reference>
<sequence length="209" mass="23873">MKIPVVIFALLGAVQSQPKETALTPSRTVAQYPAFYTSETARAESSSELEPTSTLPTVAPNVSAILPLDDQLERMLRASLDNCLHYQRAEKCDGLDKDVFVERSIKFLNYWKTDDYNHESNNQTERDLLIRLVEYQDVYQTLVTENEQQKHFPDNIVDLVRSARDRVTEEGALNSAKARVLDTLDVIYNDVCADTKRPRYRDASRRSLT</sequence>
<dbReference type="RefSeq" id="XP_066673582.1">
    <property type="nucleotide sequence ID" value="XM_066806286.1"/>
</dbReference>
<proteinExistence type="predicted"/>
<name>A0ABR1X8B0_9PEZI</name>
<accession>A0ABR1X8B0</accession>
<gene>
    <name evidence="2" type="ORF">PG997_001971</name>
</gene>
<feature type="chain" id="PRO_5046105857" evidence="1">
    <location>
        <begin position="17"/>
        <end position="209"/>
    </location>
</feature>
<organism evidence="2 3">
    <name type="scientific">Apiospora hydei</name>
    <dbReference type="NCBI Taxonomy" id="1337664"/>
    <lineage>
        <taxon>Eukaryota</taxon>
        <taxon>Fungi</taxon>
        <taxon>Dikarya</taxon>
        <taxon>Ascomycota</taxon>
        <taxon>Pezizomycotina</taxon>
        <taxon>Sordariomycetes</taxon>
        <taxon>Xylariomycetidae</taxon>
        <taxon>Amphisphaeriales</taxon>
        <taxon>Apiosporaceae</taxon>
        <taxon>Apiospora</taxon>
    </lineage>
</organism>
<keyword evidence="1" id="KW-0732">Signal</keyword>